<evidence type="ECO:0000259" key="11">
    <source>
        <dbReference type="PROSITE" id="PS50850"/>
    </source>
</evidence>
<feature type="transmembrane region" description="Helical" evidence="10">
    <location>
        <begin position="509"/>
        <end position="528"/>
    </location>
</feature>
<dbReference type="CDD" id="cd17502">
    <property type="entry name" value="MFS_Azr1_MDR_like"/>
    <property type="match status" value="1"/>
</dbReference>
<keyword evidence="13" id="KW-1185">Reference proteome</keyword>
<comment type="caution">
    <text evidence="12">The sequence shown here is derived from an EMBL/GenBank/DDBJ whole genome shotgun (WGS) entry which is preliminary data.</text>
</comment>
<feature type="transmembrane region" description="Helical" evidence="10">
    <location>
        <begin position="76"/>
        <end position="94"/>
    </location>
</feature>
<keyword evidence="7 10" id="KW-0472">Membrane</keyword>
<evidence type="ECO:0000256" key="9">
    <source>
        <dbReference type="SAM" id="MobiDB-lite"/>
    </source>
</evidence>
<feature type="transmembrane region" description="Helical" evidence="10">
    <location>
        <begin position="106"/>
        <end position="125"/>
    </location>
</feature>
<feature type="transmembrane region" description="Helical" evidence="10">
    <location>
        <begin position="131"/>
        <end position="152"/>
    </location>
</feature>
<accession>A0AAN7BJ14</accession>
<evidence type="ECO:0000256" key="2">
    <source>
        <dbReference type="ARBA" id="ARBA00007520"/>
    </source>
</evidence>
<dbReference type="InterPro" id="IPR036259">
    <property type="entry name" value="MFS_trans_sf"/>
</dbReference>
<keyword evidence="8" id="KW-0325">Glycoprotein</keyword>
<evidence type="ECO:0000256" key="5">
    <source>
        <dbReference type="ARBA" id="ARBA00022692"/>
    </source>
</evidence>
<feature type="domain" description="Major facilitator superfamily (MFS) profile" evidence="11">
    <location>
        <begin position="41"/>
        <end position="531"/>
    </location>
</feature>
<dbReference type="PRINTS" id="PR01036">
    <property type="entry name" value="TCRTETB"/>
</dbReference>
<feature type="transmembrane region" description="Helical" evidence="10">
    <location>
        <begin position="164"/>
        <end position="185"/>
    </location>
</feature>
<dbReference type="InterPro" id="IPR011701">
    <property type="entry name" value="MFS"/>
</dbReference>
<reference evidence="12" key="1">
    <citation type="journal article" date="2023" name="Mol. Phylogenet. Evol.">
        <title>Genome-scale phylogeny and comparative genomics of the fungal order Sordariales.</title>
        <authorList>
            <person name="Hensen N."/>
            <person name="Bonometti L."/>
            <person name="Westerberg I."/>
            <person name="Brannstrom I.O."/>
            <person name="Guillou S."/>
            <person name="Cros-Aarteil S."/>
            <person name="Calhoun S."/>
            <person name="Haridas S."/>
            <person name="Kuo A."/>
            <person name="Mondo S."/>
            <person name="Pangilinan J."/>
            <person name="Riley R."/>
            <person name="LaButti K."/>
            <person name="Andreopoulos B."/>
            <person name="Lipzen A."/>
            <person name="Chen C."/>
            <person name="Yan M."/>
            <person name="Daum C."/>
            <person name="Ng V."/>
            <person name="Clum A."/>
            <person name="Steindorff A."/>
            <person name="Ohm R.A."/>
            <person name="Martin F."/>
            <person name="Silar P."/>
            <person name="Natvig D.O."/>
            <person name="Lalanne C."/>
            <person name="Gautier V."/>
            <person name="Ament-Velasquez S.L."/>
            <person name="Kruys A."/>
            <person name="Hutchinson M.I."/>
            <person name="Powell A.J."/>
            <person name="Barry K."/>
            <person name="Miller A.N."/>
            <person name="Grigoriev I.V."/>
            <person name="Debuchy R."/>
            <person name="Gladieux P."/>
            <person name="Hiltunen Thoren M."/>
            <person name="Johannesson H."/>
        </authorList>
    </citation>
    <scope>NUCLEOTIDE SEQUENCE</scope>
    <source>
        <strain evidence="12">CBS 990.96</strain>
    </source>
</reference>
<dbReference type="EMBL" id="MU865394">
    <property type="protein sequence ID" value="KAK4224391.1"/>
    <property type="molecule type" value="Genomic_DNA"/>
</dbReference>
<reference evidence="12" key="2">
    <citation type="submission" date="2023-05" db="EMBL/GenBank/DDBJ databases">
        <authorList>
            <consortium name="Lawrence Berkeley National Laboratory"/>
            <person name="Steindorff A."/>
            <person name="Hensen N."/>
            <person name="Bonometti L."/>
            <person name="Westerberg I."/>
            <person name="Brannstrom I.O."/>
            <person name="Guillou S."/>
            <person name="Cros-Aarteil S."/>
            <person name="Calhoun S."/>
            <person name="Haridas S."/>
            <person name="Kuo A."/>
            <person name="Mondo S."/>
            <person name="Pangilinan J."/>
            <person name="Riley R."/>
            <person name="Labutti K."/>
            <person name="Andreopoulos B."/>
            <person name="Lipzen A."/>
            <person name="Chen C."/>
            <person name="Yanf M."/>
            <person name="Daum C."/>
            <person name="Ng V."/>
            <person name="Clum A."/>
            <person name="Ohm R."/>
            <person name="Martin F."/>
            <person name="Silar P."/>
            <person name="Natvig D."/>
            <person name="Lalanne C."/>
            <person name="Gautier V."/>
            <person name="Ament-Velasquez S.L."/>
            <person name="Kruys A."/>
            <person name="Hutchinson M.I."/>
            <person name="Powell A.J."/>
            <person name="Barry K."/>
            <person name="Miller A.N."/>
            <person name="Grigoriev I.V."/>
            <person name="Debuchy R."/>
            <person name="Gladieux P."/>
            <person name="Thoren M.H."/>
            <person name="Johannesson H."/>
        </authorList>
    </citation>
    <scope>NUCLEOTIDE SEQUENCE</scope>
    <source>
        <strain evidence="12">CBS 990.96</strain>
    </source>
</reference>
<dbReference type="Pfam" id="PF07690">
    <property type="entry name" value="MFS_1"/>
    <property type="match status" value="1"/>
</dbReference>
<dbReference type="GO" id="GO:0022857">
    <property type="term" value="F:transmembrane transporter activity"/>
    <property type="evidence" value="ECO:0007669"/>
    <property type="project" value="InterPro"/>
</dbReference>
<keyword evidence="5 10" id="KW-0812">Transmembrane</keyword>
<evidence type="ECO:0000256" key="10">
    <source>
        <dbReference type="SAM" id="Phobius"/>
    </source>
</evidence>
<dbReference type="PANTHER" id="PTHR23501:SF199">
    <property type="entry name" value="MFS EFFLUX TRANSPORTER INPD-RELATED"/>
    <property type="match status" value="1"/>
</dbReference>
<feature type="region of interest" description="Disordered" evidence="9">
    <location>
        <begin position="1"/>
        <end position="24"/>
    </location>
</feature>
<feature type="transmembrane region" description="Helical" evidence="10">
    <location>
        <begin position="191"/>
        <end position="215"/>
    </location>
</feature>
<feature type="transmembrane region" description="Helical" evidence="10">
    <location>
        <begin position="435"/>
        <end position="457"/>
    </location>
</feature>
<protein>
    <submittedName>
        <fullName evidence="12">MFS transporter</fullName>
    </submittedName>
</protein>
<comment type="similarity">
    <text evidence="2">Belongs to the major facilitator superfamily. TCR/Tet family.</text>
</comment>
<evidence type="ECO:0000313" key="13">
    <source>
        <dbReference type="Proteomes" id="UP001301958"/>
    </source>
</evidence>
<keyword evidence="6 10" id="KW-1133">Transmembrane helix</keyword>
<evidence type="ECO:0000256" key="8">
    <source>
        <dbReference type="ARBA" id="ARBA00023180"/>
    </source>
</evidence>
<dbReference type="PROSITE" id="PS50850">
    <property type="entry name" value="MFS"/>
    <property type="match status" value="1"/>
</dbReference>
<gene>
    <name evidence="12" type="ORF">QBC38DRAFT_485613</name>
</gene>
<feature type="transmembrane region" description="Helical" evidence="10">
    <location>
        <begin position="236"/>
        <end position="257"/>
    </location>
</feature>
<comment type="subcellular location">
    <subcellularLocation>
        <location evidence="1">Cell membrane</location>
        <topology evidence="1">Multi-pass membrane protein</topology>
    </subcellularLocation>
</comment>
<keyword evidence="3" id="KW-0813">Transport</keyword>
<dbReference type="FunFam" id="1.20.1720.10:FF:000012">
    <property type="entry name" value="MFS toxin efflux pump (AflT)"/>
    <property type="match status" value="1"/>
</dbReference>
<evidence type="ECO:0000256" key="4">
    <source>
        <dbReference type="ARBA" id="ARBA00022475"/>
    </source>
</evidence>
<dbReference type="AlphaFoldDB" id="A0AAN7BJ14"/>
<feature type="transmembrane region" description="Helical" evidence="10">
    <location>
        <begin position="269"/>
        <end position="289"/>
    </location>
</feature>
<feature type="transmembrane region" description="Helical" evidence="10">
    <location>
        <begin position="347"/>
        <end position="366"/>
    </location>
</feature>
<feature type="transmembrane region" description="Helical" evidence="10">
    <location>
        <begin position="373"/>
        <end position="391"/>
    </location>
</feature>
<evidence type="ECO:0000256" key="3">
    <source>
        <dbReference type="ARBA" id="ARBA00022448"/>
    </source>
</evidence>
<dbReference type="Proteomes" id="UP001301958">
    <property type="component" value="Unassembled WGS sequence"/>
</dbReference>
<sequence length="541" mass="57806">MELNNPKNEKSASSQQDADSSDESRIGEVTEYPSAAKLAIITFALCISIFLMALDQSIIATAIPKITDQFNSLEDVGWYGSAYLLTTAALQLQFGKLYTFLSIKWTYLGAIGVFELGSLICGVARNSTMLIVGRAIAGVGAAGIFSGAVLILANSMPLEKRPAYTGLIASMYGISSITGPLLGGAFTDKVSWRWCFFINLPVGAVAVVCIGFFFPEPKRDIKISSSETWLQRINRFDPIGTMLFMPGVICLLLALQWGGARYAWDSGRIIVLLVLAGVLLLAFCAVQVWKQENATVPPRILHNRTVWASIIYAFCLGACFFIAIYFIPLWFQAVKGASAVGSGIRNLPMMLSTVLASLVAGIVVTAQGQYAPWMIVGAIMMPIGAGLMSTWKVDSATGVWIGYQILLGVGVGLGLQQPMVAVQNVLEMKDVAIGASLMVFSQSIGGAIFVSAGQAIFTNRLIPALANHVPTVDPARVLGAGAIDLDKNFVQDVLPGIILSYNEALTRTFLVGASLGAVTVIGAVFVEWKSLKGKKIEMAMA</sequence>
<keyword evidence="4" id="KW-1003">Cell membrane</keyword>
<organism evidence="12 13">
    <name type="scientific">Podospora fimiseda</name>
    <dbReference type="NCBI Taxonomy" id="252190"/>
    <lineage>
        <taxon>Eukaryota</taxon>
        <taxon>Fungi</taxon>
        <taxon>Dikarya</taxon>
        <taxon>Ascomycota</taxon>
        <taxon>Pezizomycotina</taxon>
        <taxon>Sordariomycetes</taxon>
        <taxon>Sordariomycetidae</taxon>
        <taxon>Sordariales</taxon>
        <taxon>Podosporaceae</taxon>
        <taxon>Podospora</taxon>
    </lineage>
</organism>
<name>A0AAN7BJ14_9PEZI</name>
<dbReference type="InterPro" id="IPR020846">
    <property type="entry name" value="MFS_dom"/>
</dbReference>
<dbReference type="SUPFAM" id="SSF103473">
    <property type="entry name" value="MFS general substrate transporter"/>
    <property type="match status" value="1"/>
</dbReference>
<evidence type="ECO:0000313" key="12">
    <source>
        <dbReference type="EMBL" id="KAK4224391.1"/>
    </source>
</evidence>
<dbReference type="Gene3D" id="1.20.1250.20">
    <property type="entry name" value="MFS general substrate transporter like domains"/>
    <property type="match status" value="1"/>
</dbReference>
<dbReference type="FunFam" id="1.20.1250.20:FF:000489">
    <property type="entry name" value="MFS general substrate transporter"/>
    <property type="match status" value="1"/>
</dbReference>
<dbReference type="GO" id="GO:0005886">
    <property type="term" value="C:plasma membrane"/>
    <property type="evidence" value="ECO:0007669"/>
    <property type="project" value="UniProtKB-SubCell"/>
</dbReference>
<evidence type="ECO:0000256" key="7">
    <source>
        <dbReference type="ARBA" id="ARBA00023136"/>
    </source>
</evidence>
<evidence type="ECO:0000256" key="6">
    <source>
        <dbReference type="ARBA" id="ARBA00022989"/>
    </source>
</evidence>
<feature type="transmembrane region" description="Helical" evidence="10">
    <location>
        <begin position="310"/>
        <end position="327"/>
    </location>
</feature>
<proteinExistence type="inferred from homology"/>
<feature type="transmembrane region" description="Helical" evidence="10">
    <location>
        <begin position="38"/>
        <end position="64"/>
    </location>
</feature>
<feature type="transmembrane region" description="Helical" evidence="10">
    <location>
        <begin position="397"/>
        <end position="415"/>
    </location>
</feature>
<dbReference type="PANTHER" id="PTHR23501">
    <property type="entry name" value="MAJOR FACILITATOR SUPERFAMILY"/>
    <property type="match status" value="1"/>
</dbReference>
<evidence type="ECO:0000256" key="1">
    <source>
        <dbReference type="ARBA" id="ARBA00004651"/>
    </source>
</evidence>
<dbReference type="FunFam" id="1.20.1250.20:FF:000196">
    <property type="entry name" value="MFS toxin efflux pump (AflT)"/>
    <property type="match status" value="1"/>
</dbReference>